<dbReference type="InterPro" id="IPR051531">
    <property type="entry name" value="N-acetyltransferase"/>
</dbReference>
<comment type="caution">
    <text evidence="2">The sequence shown here is derived from an EMBL/GenBank/DDBJ whole genome shotgun (WGS) entry which is preliminary data.</text>
</comment>
<dbReference type="GO" id="GO:0016747">
    <property type="term" value="F:acyltransferase activity, transferring groups other than amino-acyl groups"/>
    <property type="evidence" value="ECO:0007669"/>
    <property type="project" value="InterPro"/>
</dbReference>
<dbReference type="Pfam" id="PF13302">
    <property type="entry name" value="Acetyltransf_3"/>
    <property type="match status" value="1"/>
</dbReference>
<evidence type="ECO:0000259" key="1">
    <source>
        <dbReference type="PROSITE" id="PS51186"/>
    </source>
</evidence>
<dbReference type="InterPro" id="IPR016181">
    <property type="entry name" value="Acyl_CoA_acyltransferase"/>
</dbReference>
<reference evidence="2" key="1">
    <citation type="submission" date="2020-10" db="EMBL/GenBank/DDBJ databases">
        <title>Microbiome of the Black Sea water column analyzed by genome centric metagenomics.</title>
        <authorList>
            <person name="Cabello-Yeves P.J."/>
            <person name="Callieri C."/>
            <person name="Picazo A."/>
            <person name="Mehrshad M."/>
            <person name="Haro-Moreno J.M."/>
            <person name="Roda-Garcia J."/>
            <person name="Dzembekova N."/>
            <person name="Slabakova V."/>
            <person name="Slabakova N."/>
            <person name="Moncheva S."/>
            <person name="Rodriguez-Valera F."/>
        </authorList>
    </citation>
    <scope>NUCLEOTIDE SEQUENCE</scope>
    <source>
        <strain evidence="2">BS307-5m-G5</strain>
    </source>
</reference>
<dbReference type="PANTHER" id="PTHR43792">
    <property type="entry name" value="GNAT FAMILY, PUTATIVE (AFU_ORTHOLOGUE AFUA_3G00765)-RELATED-RELATED"/>
    <property type="match status" value="1"/>
</dbReference>
<dbReference type="SUPFAM" id="SSF55729">
    <property type="entry name" value="Acyl-CoA N-acyltransferases (Nat)"/>
    <property type="match status" value="1"/>
</dbReference>
<proteinExistence type="predicted"/>
<feature type="domain" description="N-acetyltransferase" evidence="1">
    <location>
        <begin position="13"/>
        <end position="182"/>
    </location>
</feature>
<sequence length="183" mass="20679">MSKTTGILETERLHLVDFTAAHLDDFAAMNADPQVMEFFPATQSRAQSAALLDRIIAHRATHGYSLFALHLKSDNRFIGFTGLLHADFEAHFTPAVEIGWRFQRSAWGQDLGPEAARAYLGFGFETLGLEEIVSFTARINLRSVRVMQKIGMQNDPADDFDHPNLAAGDRLRRHVLYRVRRPK</sequence>
<dbReference type="InterPro" id="IPR000182">
    <property type="entry name" value="GNAT_dom"/>
</dbReference>
<organism evidence="2 3">
    <name type="scientific">PS1 clade bacterium</name>
    <dbReference type="NCBI Taxonomy" id="2175152"/>
    <lineage>
        <taxon>Bacteria</taxon>
        <taxon>Pseudomonadati</taxon>
        <taxon>Pseudomonadota</taxon>
        <taxon>Alphaproteobacteria</taxon>
        <taxon>PS1 clade</taxon>
    </lineage>
</organism>
<dbReference type="AlphaFoldDB" id="A0A937HDW7"/>
<gene>
    <name evidence="2" type="ORF">ISQ19_06075</name>
</gene>
<dbReference type="Proteomes" id="UP000785783">
    <property type="component" value="Unassembled WGS sequence"/>
</dbReference>
<name>A0A937HDW7_9PROT</name>
<dbReference type="Gene3D" id="3.40.630.30">
    <property type="match status" value="1"/>
</dbReference>
<dbReference type="EMBL" id="JADHOK010000092">
    <property type="protein sequence ID" value="MBL6762245.1"/>
    <property type="molecule type" value="Genomic_DNA"/>
</dbReference>
<accession>A0A937HDW7</accession>
<evidence type="ECO:0000313" key="3">
    <source>
        <dbReference type="Proteomes" id="UP000785783"/>
    </source>
</evidence>
<protein>
    <submittedName>
        <fullName evidence="2">GNAT family N-acetyltransferase</fullName>
    </submittedName>
</protein>
<dbReference type="PROSITE" id="PS51186">
    <property type="entry name" value="GNAT"/>
    <property type="match status" value="1"/>
</dbReference>
<dbReference type="PANTHER" id="PTHR43792:SF1">
    <property type="entry name" value="N-ACETYLTRANSFERASE DOMAIN-CONTAINING PROTEIN"/>
    <property type="match status" value="1"/>
</dbReference>
<evidence type="ECO:0000313" key="2">
    <source>
        <dbReference type="EMBL" id="MBL6762245.1"/>
    </source>
</evidence>